<dbReference type="CDD" id="cd06582">
    <property type="entry name" value="TM_PBP1_LivH_like"/>
    <property type="match status" value="1"/>
</dbReference>
<comment type="similarity">
    <text evidence="8">Belongs to the binding-protein-dependent transport system permease family. LivHM subfamily.</text>
</comment>
<keyword evidence="4 9" id="KW-0812">Transmembrane</keyword>
<feature type="transmembrane region" description="Helical" evidence="9">
    <location>
        <begin position="401"/>
        <end position="425"/>
    </location>
</feature>
<dbReference type="InterPro" id="IPR001851">
    <property type="entry name" value="ABC_transp_permease"/>
</dbReference>
<evidence type="ECO:0000256" key="3">
    <source>
        <dbReference type="ARBA" id="ARBA00022475"/>
    </source>
</evidence>
<protein>
    <submittedName>
        <fullName evidence="11">Amino acid/amide ABC transporter membrane protein 1, HAAT family (TC 3.A.1.4.-)</fullName>
    </submittedName>
</protein>
<accession>A0A1K2HXF0</accession>
<feature type="transmembrane region" description="Helical" evidence="9">
    <location>
        <begin position="259"/>
        <end position="286"/>
    </location>
</feature>
<dbReference type="AlphaFoldDB" id="A0A1K2HXF0"/>
<feature type="transmembrane region" description="Helical" evidence="9">
    <location>
        <begin position="318"/>
        <end position="338"/>
    </location>
</feature>
<dbReference type="PANTHER" id="PTHR11795">
    <property type="entry name" value="BRANCHED-CHAIN AMINO ACID TRANSPORT SYSTEM PERMEASE PROTEIN LIVH"/>
    <property type="match status" value="1"/>
</dbReference>
<dbReference type="RefSeq" id="WP_072340135.1">
    <property type="nucleotide sequence ID" value="NZ_FPKU01000001.1"/>
</dbReference>
<dbReference type="PANTHER" id="PTHR11795:SF447">
    <property type="entry name" value="ABC TRANSPORTER PERMEASE PROTEIN"/>
    <property type="match status" value="1"/>
</dbReference>
<dbReference type="InterPro" id="IPR052157">
    <property type="entry name" value="BCAA_transport_permease"/>
</dbReference>
<feature type="transmembrane region" description="Helical" evidence="9">
    <location>
        <begin position="293"/>
        <end position="312"/>
    </location>
</feature>
<evidence type="ECO:0000313" key="12">
    <source>
        <dbReference type="Proteomes" id="UP000183447"/>
    </source>
</evidence>
<proteinExistence type="inferred from homology"/>
<feature type="transmembrane region" description="Helical" evidence="9">
    <location>
        <begin position="350"/>
        <end position="368"/>
    </location>
</feature>
<keyword evidence="10" id="KW-0732">Signal</keyword>
<gene>
    <name evidence="11" type="ORF">SAMN02983003_1376</name>
</gene>
<organism evidence="11 12">
    <name type="scientific">Devosia enhydra</name>
    <dbReference type="NCBI Taxonomy" id="665118"/>
    <lineage>
        <taxon>Bacteria</taxon>
        <taxon>Pseudomonadati</taxon>
        <taxon>Pseudomonadota</taxon>
        <taxon>Alphaproteobacteria</taxon>
        <taxon>Hyphomicrobiales</taxon>
        <taxon>Devosiaceae</taxon>
        <taxon>Devosia</taxon>
    </lineage>
</organism>
<feature type="transmembrane region" description="Helical" evidence="9">
    <location>
        <begin position="485"/>
        <end position="509"/>
    </location>
</feature>
<reference evidence="11 12" key="1">
    <citation type="submission" date="2016-11" db="EMBL/GenBank/DDBJ databases">
        <authorList>
            <person name="Jaros S."/>
            <person name="Januszkiewicz K."/>
            <person name="Wedrychowicz H."/>
        </authorList>
    </citation>
    <scope>NUCLEOTIDE SEQUENCE [LARGE SCALE GENOMIC DNA]</scope>
    <source>
        <strain evidence="11 12">ATCC 23634</strain>
    </source>
</reference>
<evidence type="ECO:0000256" key="9">
    <source>
        <dbReference type="SAM" id="Phobius"/>
    </source>
</evidence>
<dbReference type="EMBL" id="FPKU01000001">
    <property type="protein sequence ID" value="SFZ82960.1"/>
    <property type="molecule type" value="Genomic_DNA"/>
</dbReference>
<keyword evidence="5" id="KW-0029">Amino-acid transport</keyword>
<evidence type="ECO:0000256" key="4">
    <source>
        <dbReference type="ARBA" id="ARBA00022692"/>
    </source>
</evidence>
<dbReference type="Proteomes" id="UP000183447">
    <property type="component" value="Unassembled WGS sequence"/>
</dbReference>
<evidence type="ECO:0000256" key="7">
    <source>
        <dbReference type="ARBA" id="ARBA00023136"/>
    </source>
</evidence>
<keyword evidence="12" id="KW-1185">Reference proteome</keyword>
<feature type="chain" id="PRO_5009678536" evidence="10">
    <location>
        <begin position="26"/>
        <end position="551"/>
    </location>
</feature>
<evidence type="ECO:0000313" key="11">
    <source>
        <dbReference type="EMBL" id="SFZ82960.1"/>
    </source>
</evidence>
<feature type="signal peptide" evidence="10">
    <location>
        <begin position="1"/>
        <end position="25"/>
    </location>
</feature>
<feature type="transmembrane region" description="Helical" evidence="9">
    <location>
        <begin position="516"/>
        <end position="534"/>
    </location>
</feature>
<evidence type="ECO:0000256" key="8">
    <source>
        <dbReference type="ARBA" id="ARBA00037998"/>
    </source>
</evidence>
<keyword evidence="2" id="KW-0813">Transport</keyword>
<evidence type="ECO:0000256" key="6">
    <source>
        <dbReference type="ARBA" id="ARBA00022989"/>
    </source>
</evidence>
<feature type="transmembrane region" description="Helical" evidence="9">
    <location>
        <begin position="446"/>
        <end position="465"/>
    </location>
</feature>
<evidence type="ECO:0000256" key="1">
    <source>
        <dbReference type="ARBA" id="ARBA00004651"/>
    </source>
</evidence>
<keyword evidence="7 9" id="KW-0472">Membrane</keyword>
<sequence>MTPARSFIGLVLSLLLLAGATPLRAQETTPANAITAPVASAATDPAALVAAMGEANLRELGAIVTELAATEDTAVVPALQALAAGTLYLDKATGAVVIVAGGNRLDPLTQAVIGPESAADLTRIRVNNSLRRDIAAALGAMTLMNDDPRTRMSAARAMMANVDDANLPLLDEAIAAETDTAVRALMQVARGVTLLRSADASLADKLAAVPVVAQSGERDAATVLTAARANAPAELDAAIASALAGLEQERAVWNALQNVWFGISLGSVLLLAAIGLAITFGVMGVINMAHGEMVMLGAYTTFLVQLFIRQNFPGLLDYSLLIALPAAFLVTAAIGVGIERGIIRWLYGRPLETLLATWGLSLILQQAVRTTFGPTNQMVIAPTWMSGSFQFYGLSITYGRFWIVIFAMIVFALLLLVLNRTALGLQMRAVTQNRRMASAMGIRTPFVDAMTFGLGSGIAGLAGVALTQIDNISPNLGQNYIIDSFMVVVFGGVGNLWGTLVGAMTLGIANKFLEPYAGAVLGKILILVLIILFIQRRPRGLFALKGRAVEQ</sequence>
<comment type="subcellular location">
    <subcellularLocation>
        <location evidence="1">Cell membrane</location>
        <topology evidence="1">Multi-pass membrane protein</topology>
    </subcellularLocation>
</comment>
<keyword evidence="3" id="KW-1003">Cell membrane</keyword>
<dbReference type="GO" id="GO:0006865">
    <property type="term" value="P:amino acid transport"/>
    <property type="evidence" value="ECO:0007669"/>
    <property type="project" value="UniProtKB-KW"/>
</dbReference>
<dbReference type="Pfam" id="PF02653">
    <property type="entry name" value="BPD_transp_2"/>
    <property type="match status" value="1"/>
</dbReference>
<evidence type="ECO:0000256" key="10">
    <source>
        <dbReference type="SAM" id="SignalP"/>
    </source>
</evidence>
<dbReference type="GO" id="GO:0005886">
    <property type="term" value="C:plasma membrane"/>
    <property type="evidence" value="ECO:0007669"/>
    <property type="project" value="UniProtKB-SubCell"/>
</dbReference>
<dbReference type="NCBIfam" id="TIGR03409">
    <property type="entry name" value="urea_trans_UrtB"/>
    <property type="match status" value="1"/>
</dbReference>
<dbReference type="STRING" id="665118.SAMN02983003_1376"/>
<dbReference type="OrthoDB" id="9807115at2"/>
<dbReference type="GO" id="GO:0022857">
    <property type="term" value="F:transmembrane transporter activity"/>
    <property type="evidence" value="ECO:0007669"/>
    <property type="project" value="InterPro"/>
</dbReference>
<name>A0A1K2HXF0_9HYPH</name>
<evidence type="ECO:0000256" key="2">
    <source>
        <dbReference type="ARBA" id="ARBA00022448"/>
    </source>
</evidence>
<dbReference type="InterPro" id="IPR017779">
    <property type="entry name" value="ABC_UrtB_bac"/>
</dbReference>
<keyword evidence="6 9" id="KW-1133">Transmembrane helix</keyword>
<evidence type="ECO:0000256" key="5">
    <source>
        <dbReference type="ARBA" id="ARBA00022970"/>
    </source>
</evidence>